<dbReference type="GO" id="GO:0044550">
    <property type="term" value="P:secondary metabolite biosynthetic process"/>
    <property type="evidence" value="ECO:0007669"/>
    <property type="project" value="TreeGrafter"/>
</dbReference>
<dbReference type="InterPro" id="IPR020845">
    <property type="entry name" value="AMP-binding_CS"/>
</dbReference>
<feature type="domain" description="AMP-binding enzyme C-terminal" evidence="2">
    <location>
        <begin position="434"/>
        <end position="507"/>
    </location>
</feature>
<dbReference type="PANTHER" id="PTHR45527:SF1">
    <property type="entry name" value="FATTY ACID SYNTHASE"/>
    <property type="match status" value="1"/>
</dbReference>
<dbReference type="Proteomes" id="UP000442990">
    <property type="component" value="Unassembled WGS sequence"/>
</dbReference>
<dbReference type="Gene3D" id="3.40.50.12780">
    <property type="entry name" value="N-terminal domain of ligase-like"/>
    <property type="match status" value="1"/>
</dbReference>
<dbReference type="GO" id="GO:0005737">
    <property type="term" value="C:cytoplasm"/>
    <property type="evidence" value="ECO:0007669"/>
    <property type="project" value="TreeGrafter"/>
</dbReference>
<dbReference type="EMBL" id="WBKG01000006">
    <property type="protein sequence ID" value="KAB1989004.1"/>
    <property type="molecule type" value="Genomic_DNA"/>
</dbReference>
<sequence length="519" mass="55705">MSLIGRHHALPEDLLVHRVFEAHARQHPDRTALTCGDEQLNFAELNARANRFAHHLIAAGAGRGSVIGVCLDRTPDLLVAILGTLKAGAAYVPLDPTYPAERLRLMISQLDEIKLNVASAETRALIAGAPGELLLLDDLAGHLESLPATDPVVDLSNDDLCYVVFTSGSTGTPKATAVRHEGWYNLLEWLRVEYALDGSASGLTVSSFGFDISQRGLMAPLFCGAALHLLPSRMFDPGMAYRLIETHGVRQLHCAPSTLYVLIDHEQALGTDALTRVGHVFIGGEPLTVARIEEWAAQDGNSCVLLHQYGVAECTDVATSHVLADHSRYRGAATPVGKPVYNTEIRLLDDELNEVPDGETGEICISGLSVSAGYLNASPADSRRFTELADAGGPVRIYRTGDRGYLTPDGELVVVGRVDAQVKIRGMRMDLGDVEHGVRSHPLVDDAVVVALPDASGELRLVGFVLPAAGAIDARALYRDLLDTLPLNMVPQEFKVLDAFPLNPNGKTDRRALAALAAA</sequence>
<dbReference type="PROSITE" id="PS00455">
    <property type="entry name" value="AMP_BINDING"/>
    <property type="match status" value="1"/>
</dbReference>
<keyword evidence="4" id="KW-1185">Reference proteome</keyword>
<dbReference type="FunFam" id="3.40.50.980:FF:000001">
    <property type="entry name" value="Non-ribosomal peptide synthetase"/>
    <property type="match status" value="1"/>
</dbReference>
<dbReference type="Gene3D" id="3.30.300.30">
    <property type="match status" value="1"/>
</dbReference>
<dbReference type="GO" id="GO:0043041">
    <property type="term" value="P:amino acid activation for nonribosomal peptide biosynthetic process"/>
    <property type="evidence" value="ECO:0007669"/>
    <property type="project" value="TreeGrafter"/>
</dbReference>
<dbReference type="InterPro" id="IPR025110">
    <property type="entry name" value="AMP-bd_C"/>
</dbReference>
<dbReference type="GO" id="GO:0031177">
    <property type="term" value="F:phosphopantetheine binding"/>
    <property type="evidence" value="ECO:0007669"/>
    <property type="project" value="TreeGrafter"/>
</dbReference>
<dbReference type="InterPro" id="IPR042099">
    <property type="entry name" value="ANL_N_sf"/>
</dbReference>
<proteinExistence type="predicted"/>
<evidence type="ECO:0000313" key="4">
    <source>
        <dbReference type="Proteomes" id="UP000442990"/>
    </source>
</evidence>
<dbReference type="InterPro" id="IPR000873">
    <property type="entry name" value="AMP-dep_synth/lig_dom"/>
</dbReference>
<dbReference type="AlphaFoldDB" id="A0A7J5DJY0"/>
<dbReference type="Pfam" id="PF13193">
    <property type="entry name" value="AMP-binding_C"/>
    <property type="match status" value="1"/>
</dbReference>
<gene>
    <name evidence="3" type="ORF">F8144_10755</name>
</gene>
<comment type="caution">
    <text evidence="3">The sequence shown here is derived from an EMBL/GenBank/DDBJ whole genome shotgun (WGS) entry which is preliminary data.</text>
</comment>
<dbReference type="Pfam" id="PF00501">
    <property type="entry name" value="AMP-binding"/>
    <property type="match status" value="1"/>
</dbReference>
<dbReference type="NCBIfam" id="TIGR01733">
    <property type="entry name" value="AA-adenyl-dom"/>
    <property type="match status" value="1"/>
</dbReference>
<evidence type="ECO:0000313" key="3">
    <source>
        <dbReference type="EMBL" id="KAB1989004.1"/>
    </source>
</evidence>
<dbReference type="CDD" id="cd05930">
    <property type="entry name" value="A_NRPS"/>
    <property type="match status" value="1"/>
</dbReference>
<dbReference type="PANTHER" id="PTHR45527">
    <property type="entry name" value="NONRIBOSOMAL PEPTIDE SYNTHETASE"/>
    <property type="match status" value="1"/>
</dbReference>
<organism evidence="3 4">
    <name type="scientific">Streptomyces triticiradicis</name>
    <dbReference type="NCBI Taxonomy" id="2651189"/>
    <lineage>
        <taxon>Bacteria</taxon>
        <taxon>Bacillati</taxon>
        <taxon>Actinomycetota</taxon>
        <taxon>Actinomycetes</taxon>
        <taxon>Kitasatosporales</taxon>
        <taxon>Streptomycetaceae</taxon>
        <taxon>Streptomyces</taxon>
    </lineage>
</organism>
<feature type="domain" description="AMP-dependent synthetase/ligase" evidence="1">
    <location>
        <begin position="20"/>
        <end position="375"/>
    </location>
</feature>
<name>A0A7J5DJY0_9ACTN</name>
<reference evidence="3 4" key="1">
    <citation type="submission" date="2019-09" db="EMBL/GenBank/DDBJ databases">
        <title>Isolation and identification of active actinomycetes.</title>
        <authorList>
            <person name="Yu Z."/>
            <person name="Han C."/>
            <person name="Yu B."/>
        </authorList>
    </citation>
    <scope>NUCLEOTIDE SEQUENCE [LARGE SCALE GENOMIC DNA]</scope>
    <source>
        <strain evidence="3 4">NEAU-H2</strain>
    </source>
</reference>
<protein>
    <submittedName>
        <fullName evidence="3">Amino acid adenylation domain-containing protein</fullName>
    </submittedName>
</protein>
<evidence type="ECO:0000259" key="2">
    <source>
        <dbReference type="Pfam" id="PF13193"/>
    </source>
</evidence>
<accession>A0A7J5DJY0</accession>
<dbReference type="SUPFAM" id="SSF56801">
    <property type="entry name" value="Acetyl-CoA synthetase-like"/>
    <property type="match status" value="1"/>
</dbReference>
<dbReference type="InterPro" id="IPR010071">
    <property type="entry name" value="AA_adenyl_dom"/>
</dbReference>
<dbReference type="InterPro" id="IPR045851">
    <property type="entry name" value="AMP-bd_C_sf"/>
</dbReference>
<dbReference type="RefSeq" id="WP_151469033.1">
    <property type="nucleotide sequence ID" value="NZ_WBKG01000006.1"/>
</dbReference>
<evidence type="ECO:0000259" key="1">
    <source>
        <dbReference type="Pfam" id="PF00501"/>
    </source>
</evidence>